<comment type="caution">
    <text evidence="1">The sequence shown here is derived from an EMBL/GenBank/DDBJ whole genome shotgun (WGS) entry which is preliminary data.</text>
</comment>
<proteinExistence type="predicted"/>
<name>A0A7C4BDR8_9CREN</name>
<gene>
    <name evidence="1" type="ORF">ENV14_06380</name>
</gene>
<dbReference type="AlphaFoldDB" id="A0A7C4BDR8"/>
<reference evidence="1" key="1">
    <citation type="journal article" date="2020" name="mSystems">
        <title>Genome- and Community-Level Interaction Insights into Carbon Utilization and Element Cycling Functions of Hydrothermarchaeota in Hydrothermal Sediment.</title>
        <authorList>
            <person name="Zhou Z."/>
            <person name="Liu Y."/>
            <person name="Xu W."/>
            <person name="Pan J."/>
            <person name="Luo Z.H."/>
            <person name="Li M."/>
        </authorList>
    </citation>
    <scope>NUCLEOTIDE SEQUENCE [LARGE SCALE GENOMIC DNA]</scope>
    <source>
        <strain evidence="1">SpSt-732</strain>
    </source>
</reference>
<sequence>MSRILRIPFFTHQVLIMVRRGFMTSPTSVEMILQDAITWIDKILKHRPSDSLSRRLEIRFMVYYDRETLWHILLRYIPIIIVIDYKAVLNIAKCREVYITQFTAYNAFKDLLIESKAETHIITPTPLHQDSKEMCNPLTCIDATTSSPYSFSNEIEFLQKFSHKNLEKVFIEFWSSTAYLDKNNYDYVWFFAPTVKDLTIAAKMLASRGTIPKIVKVVVVQDLFAELGAINSKRVWISLLLKSIVINSKTKVIFVRW</sequence>
<protein>
    <submittedName>
        <fullName evidence="1">Uncharacterized protein</fullName>
    </submittedName>
</protein>
<accession>A0A7C4BDR8</accession>
<dbReference type="EMBL" id="DTFF01000051">
    <property type="protein sequence ID" value="HGI87996.1"/>
    <property type="molecule type" value="Genomic_DNA"/>
</dbReference>
<evidence type="ECO:0000313" key="1">
    <source>
        <dbReference type="EMBL" id="HGI87996.1"/>
    </source>
</evidence>
<organism evidence="1">
    <name type="scientific">Ignisphaera aggregans</name>
    <dbReference type="NCBI Taxonomy" id="334771"/>
    <lineage>
        <taxon>Archaea</taxon>
        <taxon>Thermoproteota</taxon>
        <taxon>Thermoprotei</taxon>
        <taxon>Desulfurococcales</taxon>
        <taxon>Desulfurococcaceae</taxon>
        <taxon>Ignisphaera</taxon>
    </lineage>
</organism>